<name>H6N831_MYCHN</name>
<evidence type="ECO:0000256" key="1">
    <source>
        <dbReference type="SAM" id="Coils"/>
    </source>
</evidence>
<reference evidence="2 3" key="1">
    <citation type="journal article" date="2012" name="J. Bacteriol.">
        <title>Complete genome sequence of Mycoplasma haemocanis strain Illinois.</title>
        <authorList>
            <person name="do Nascimento N.C."/>
            <person name="Guimaraes A.M."/>
            <person name="Santos A.P."/>
            <person name="Sanmiguel P.J."/>
            <person name="Messick J.B."/>
        </authorList>
    </citation>
    <scope>NUCLEOTIDE SEQUENCE [LARGE SCALE GENOMIC DNA]</scope>
    <source>
        <strain evidence="2 3">Illinois</strain>
    </source>
</reference>
<keyword evidence="1" id="KW-0175">Coiled coil</keyword>
<dbReference type="EMBL" id="CP003199">
    <property type="protein sequence ID" value="AEW45803.2"/>
    <property type="molecule type" value="Genomic_DNA"/>
</dbReference>
<accession>H6N831</accession>
<dbReference type="STRING" id="1111676.MHC_04735"/>
<dbReference type="HOGENOM" id="CLU_098620_3_0_14"/>
<protein>
    <submittedName>
        <fullName evidence="2">Uncharacterized protein</fullName>
    </submittedName>
</protein>
<dbReference type="KEGG" id="mhe:MHC_04735"/>
<evidence type="ECO:0000313" key="2">
    <source>
        <dbReference type="EMBL" id="AEW45803.2"/>
    </source>
</evidence>
<dbReference type="OrthoDB" id="9825476at2"/>
<dbReference type="Proteomes" id="UP000009135">
    <property type="component" value="Chromosome"/>
</dbReference>
<evidence type="ECO:0000313" key="3">
    <source>
        <dbReference type="Proteomes" id="UP000009135"/>
    </source>
</evidence>
<feature type="coiled-coil region" evidence="1">
    <location>
        <begin position="65"/>
        <end position="99"/>
    </location>
</feature>
<dbReference type="AlphaFoldDB" id="H6N831"/>
<keyword evidence="3" id="KW-1185">Reference proteome</keyword>
<proteinExistence type="predicted"/>
<sequence length="199" mass="22981">MHLAKPLVVVLGVSTMASGVYLTRDSWMPPEKFKTHVKKSVSRSLIEKKYKPLDTTKEVGWQEILNKYNEVHSSATKDILNLQRECKDLLEKEEFLDSDYQKARRWCVEVQNVESRAKLFGKIALSKDADIDNEKWKSNIAKHKEDHPNKLNHNFGSDENQNLTDIKSKCKDLSGKNSTDEGFESDFSKYLEWCIKEGV</sequence>
<gene>
    <name evidence="2" type="ordered locus">MHC_04735</name>
</gene>
<organism evidence="2 3">
    <name type="scientific">Mycoplasma haemocanis (strain Illinois)</name>
    <dbReference type="NCBI Taxonomy" id="1111676"/>
    <lineage>
        <taxon>Bacteria</taxon>
        <taxon>Bacillati</taxon>
        <taxon>Mycoplasmatota</taxon>
        <taxon>Mollicutes</taxon>
        <taxon>Mycoplasmataceae</taxon>
        <taxon>Mycoplasma</taxon>
    </lineage>
</organism>